<evidence type="ECO:0000256" key="2">
    <source>
        <dbReference type="ARBA" id="ARBA00013070"/>
    </source>
</evidence>
<dbReference type="GO" id="GO:0008804">
    <property type="term" value="F:carbamate kinase activity"/>
    <property type="evidence" value="ECO:0007669"/>
    <property type="project" value="UniProtKB-UniRule"/>
</dbReference>
<dbReference type="Gene3D" id="3.40.1160.10">
    <property type="entry name" value="Acetylglutamate kinase-like"/>
    <property type="match status" value="1"/>
</dbReference>
<dbReference type="InterPro" id="IPR003964">
    <property type="entry name" value="Carb_kinase"/>
</dbReference>
<proteinExistence type="inferred from homology"/>
<evidence type="ECO:0000256" key="6">
    <source>
        <dbReference type="NCBIfam" id="TIGR00746"/>
    </source>
</evidence>
<evidence type="ECO:0000256" key="1">
    <source>
        <dbReference type="ARBA" id="ARBA00011066"/>
    </source>
</evidence>
<dbReference type="InterPro" id="IPR036393">
    <property type="entry name" value="AceGlu_kinase-like_sf"/>
</dbReference>
<dbReference type="GO" id="GO:0005829">
    <property type="term" value="C:cytosol"/>
    <property type="evidence" value="ECO:0007669"/>
    <property type="project" value="TreeGrafter"/>
</dbReference>
<keyword evidence="4 7" id="KW-0418">Kinase</keyword>
<dbReference type="PANTHER" id="PTHR30409:SF1">
    <property type="entry name" value="CARBAMATE KINASE-RELATED"/>
    <property type="match status" value="1"/>
</dbReference>
<evidence type="ECO:0000256" key="4">
    <source>
        <dbReference type="ARBA" id="ARBA00022777"/>
    </source>
</evidence>
<dbReference type="AlphaFoldDB" id="A0AA96WL80"/>
<evidence type="ECO:0000256" key="7">
    <source>
        <dbReference type="PIRNR" id="PIRNR000723"/>
    </source>
</evidence>
<dbReference type="NCBIfam" id="NF009008">
    <property type="entry name" value="PRK12354.1"/>
    <property type="match status" value="1"/>
</dbReference>
<dbReference type="Pfam" id="PF00696">
    <property type="entry name" value="AA_kinase"/>
    <property type="match status" value="1"/>
</dbReference>
<comment type="catalytic activity">
    <reaction evidence="5">
        <text>hydrogencarbonate + NH4(+) + ATP = carbamoyl phosphate + ADP + H2O + H(+)</text>
        <dbReference type="Rhea" id="RHEA:10152"/>
        <dbReference type="ChEBI" id="CHEBI:15377"/>
        <dbReference type="ChEBI" id="CHEBI:15378"/>
        <dbReference type="ChEBI" id="CHEBI:17544"/>
        <dbReference type="ChEBI" id="CHEBI:28938"/>
        <dbReference type="ChEBI" id="CHEBI:30616"/>
        <dbReference type="ChEBI" id="CHEBI:58228"/>
        <dbReference type="ChEBI" id="CHEBI:456216"/>
        <dbReference type="EC" id="2.7.2.2"/>
    </reaction>
</comment>
<protein>
    <recommendedName>
        <fullName evidence="2 6">Carbamate kinase</fullName>
    </recommendedName>
</protein>
<evidence type="ECO:0000259" key="8">
    <source>
        <dbReference type="Pfam" id="PF00696"/>
    </source>
</evidence>
<dbReference type="CDD" id="cd04235">
    <property type="entry name" value="AAK_CK"/>
    <property type="match status" value="1"/>
</dbReference>
<dbReference type="GO" id="GO:0019546">
    <property type="term" value="P:L-arginine deiminase pathway"/>
    <property type="evidence" value="ECO:0007669"/>
    <property type="project" value="TreeGrafter"/>
</dbReference>
<dbReference type="PRINTS" id="PR01469">
    <property type="entry name" value="CARBMTKINASE"/>
</dbReference>
<evidence type="ECO:0000256" key="3">
    <source>
        <dbReference type="ARBA" id="ARBA00022679"/>
    </source>
</evidence>
<dbReference type="SUPFAM" id="SSF53633">
    <property type="entry name" value="Carbamate kinase-like"/>
    <property type="match status" value="1"/>
</dbReference>
<feature type="domain" description="Aspartate/glutamate/uridylate kinase" evidence="8">
    <location>
        <begin position="1"/>
        <end position="273"/>
    </location>
</feature>
<accession>A0AA96WL80</accession>
<evidence type="ECO:0000313" key="9">
    <source>
        <dbReference type="EMBL" id="WNZ27199.1"/>
    </source>
</evidence>
<comment type="similarity">
    <text evidence="1 7">Belongs to the carbamate kinase family.</text>
</comment>
<dbReference type="NCBIfam" id="TIGR00746">
    <property type="entry name" value="arcC"/>
    <property type="match status" value="1"/>
</dbReference>
<keyword evidence="3 7" id="KW-0808">Transferase</keyword>
<evidence type="ECO:0000256" key="5">
    <source>
        <dbReference type="ARBA" id="ARBA00048467"/>
    </source>
</evidence>
<dbReference type="PIRSF" id="PIRSF000723">
    <property type="entry name" value="Carbamate_kin"/>
    <property type="match status" value="1"/>
</dbReference>
<sequence length="306" mass="32098">MRMVVALGGNALLHRGEPMTVANQQANIRLAVQGIATLAQTHELIITHGNGPQVGLLALQAETYKAVQPYPLDVLNAETEGMIGYLIEQALRNQLPDRQIVTLLTQVEVDGNDPAFAHPTKPIGSIYTQSEAEQLAAERGWAIAADGAGYRRVVPSPEPRRIIELGAIQLLVQAGVLVICVGGGGIPVVITATGGIRGIEAVIDKDLAAALLATSLKVGALLLLTDVDAVYTNWGTPAAQPLRHVSPEQLRRYSFAPGSMAPKVEAVCRFVEQTGGIAGVGRLQDAAAILAGQAGTLVQSLHRSSG</sequence>
<dbReference type="PANTHER" id="PTHR30409">
    <property type="entry name" value="CARBAMATE KINASE"/>
    <property type="match status" value="1"/>
</dbReference>
<dbReference type="NCBIfam" id="NF009007">
    <property type="entry name" value="PRK12352.1"/>
    <property type="match status" value="1"/>
</dbReference>
<gene>
    <name evidence="9" type="primary">arcC</name>
    <name evidence="9" type="ORF">HJG54_30295</name>
</gene>
<organism evidence="9">
    <name type="scientific">Leptolyngbya sp. NK1-12</name>
    <dbReference type="NCBI Taxonomy" id="2547451"/>
    <lineage>
        <taxon>Bacteria</taxon>
        <taxon>Bacillati</taxon>
        <taxon>Cyanobacteriota</taxon>
        <taxon>Cyanophyceae</taxon>
        <taxon>Leptolyngbyales</taxon>
        <taxon>Leptolyngbyaceae</taxon>
        <taxon>Leptolyngbya group</taxon>
        <taxon>Leptolyngbya</taxon>
    </lineage>
</organism>
<reference evidence="9" key="1">
    <citation type="submission" date="2020-05" db="EMBL/GenBank/DDBJ databases">
        <authorList>
            <person name="Zhu T."/>
            <person name="Keshari N."/>
            <person name="Lu X."/>
        </authorList>
    </citation>
    <scope>NUCLEOTIDE SEQUENCE</scope>
    <source>
        <strain evidence="9">NK1-12</strain>
    </source>
</reference>
<dbReference type="FunFam" id="3.40.1160.10:FF:000007">
    <property type="entry name" value="Carbamate kinase"/>
    <property type="match status" value="1"/>
</dbReference>
<dbReference type="EMBL" id="CP053587">
    <property type="protein sequence ID" value="WNZ27199.1"/>
    <property type="molecule type" value="Genomic_DNA"/>
</dbReference>
<name>A0AA96WL80_9CYAN</name>
<dbReference type="RefSeq" id="WP_316436833.1">
    <property type="nucleotide sequence ID" value="NZ_CP053587.1"/>
</dbReference>
<dbReference type="InterPro" id="IPR001048">
    <property type="entry name" value="Asp/Glu/Uridylate_kinase"/>
</dbReference>